<dbReference type="AlphaFoldDB" id="A0A0K0XZL7"/>
<sequence length="297" mass="32394">MTMSKESLRSRRKLVGLMSIALIGLMVIFHLSSGNQRLALETLGDDSLSGLGPQEEDGLPAGQMQTSEHDEIVRNAAGIDADLVDRPDPDDSGSSHPALSFPDQWGGVLTTDLNEDEFRRLHSAAKSDPLAALRSYEMYQACLELNDFANASASVGGRLDYQGRAVLNQCQEILAIPVDLYDMLVFSARARIPEAVQELAHYPPPESFAGSPQDRYLSIAEWQTMRLELLLEIIASGQNPHLLYEAAQLAASGVDSVRDPQSAIELFNAFLDSSAGSPTERQLAQEWLDRLVDPEGG</sequence>
<evidence type="ECO:0000313" key="3">
    <source>
        <dbReference type="Proteomes" id="UP000066624"/>
    </source>
</evidence>
<dbReference type="STRING" id="1579979.WM2015_2758"/>
<proteinExistence type="predicted"/>
<organism evidence="2 3">
    <name type="scientific">Wenzhouxiangella marina</name>
    <dbReference type="NCBI Taxonomy" id="1579979"/>
    <lineage>
        <taxon>Bacteria</taxon>
        <taxon>Pseudomonadati</taxon>
        <taxon>Pseudomonadota</taxon>
        <taxon>Gammaproteobacteria</taxon>
        <taxon>Chromatiales</taxon>
        <taxon>Wenzhouxiangellaceae</taxon>
        <taxon>Wenzhouxiangella</taxon>
    </lineage>
</organism>
<feature type="region of interest" description="Disordered" evidence="1">
    <location>
        <begin position="82"/>
        <end position="103"/>
    </location>
</feature>
<accession>A0A0K0XZL7</accession>
<dbReference type="KEGG" id="wma:WM2015_2758"/>
<keyword evidence="3" id="KW-1185">Reference proteome</keyword>
<evidence type="ECO:0000256" key="1">
    <source>
        <dbReference type="SAM" id="MobiDB-lite"/>
    </source>
</evidence>
<evidence type="ECO:0000313" key="2">
    <source>
        <dbReference type="EMBL" id="AKS43115.1"/>
    </source>
</evidence>
<name>A0A0K0XZL7_9GAMM</name>
<protein>
    <submittedName>
        <fullName evidence="2">Uncharacterized protein</fullName>
    </submittedName>
</protein>
<dbReference type="Proteomes" id="UP000066624">
    <property type="component" value="Chromosome"/>
</dbReference>
<dbReference type="EMBL" id="CP012154">
    <property type="protein sequence ID" value="AKS43115.1"/>
    <property type="molecule type" value="Genomic_DNA"/>
</dbReference>
<reference evidence="2 3" key="1">
    <citation type="submission" date="2015-07" db="EMBL/GenBank/DDBJ databases">
        <authorList>
            <person name="Noorani M."/>
        </authorList>
    </citation>
    <scope>NUCLEOTIDE SEQUENCE [LARGE SCALE GENOMIC DNA]</scope>
    <source>
        <strain evidence="2 3">KCTC 42284</strain>
    </source>
</reference>
<gene>
    <name evidence="2" type="ORF">WM2015_2758</name>
</gene>